<reference evidence="1" key="1">
    <citation type="journal article" date="2015" name="Nature">
        <title>Complex archaea that bridge the gap between prokaryotes and eukaryotes.</title>
        <authorList>
            <person name="Spang A."/>
            <person name="Saw J.H."/>
            <person name="Jorgensen S.L."/>
            <person name="Zaremba-Niedzwiedzka K."/>
            <person name="Martijn J."/>
            <person name="Lind A.E."/>
            <person name="van Eijk R."/>
            <person name="Schleper C."/>
            <person name="Guy L."/>
            <person name="Ettema T.J."/>
        </authorList>
    </citation>
    <scope>NUCLEOTIDE SEQUENCE</scope>
</reference>
<name>A0A0F9N2B8_9ZZZZ</name>
<gene>
    <name evidence="1" type="ORF">LCGC14_1388120</name>
</gene>
<comment type="caution">
    <text evidence="1">The sequence shown here is derived from an EMBL/GenBank/DDBJ whole genome shotgun (WGS) entry which is preliminary data.</text>
</comment>
<sequence>MLIELSNKVIVNSTLIVSIHPTGDRLEFEDEWYEVTFISGERELITETDFNLILNQRCGGSHTVRLKT</sequence>
<protein>
    <submittedName>
        <fullName evidence="1">Uncharacterized protein</fullName>
    </submittedName>
</protein>
<organism evidence="1">
    <name type="scientific">marine sediment metagenome</name>
    <dbReference type="NCBI Taxonomy" id="412755"/>
    <lineage>
        <taxon>unclassified sequences</taxon>
        <taxon>metagenomes</taxon>
        <taxon>ecological metagenomes</taxon>
    </lineage>
</organism>
<evidence type="ECO:0000313" key="1">
    <source>
        <dbReference type="EMBL" id="KKM75652.1"/>
    </source>
</evidence>
<dbReference type="EMBL" id="LAZR01008938">
    <property type="protein sequence ID" value="KKM75652.1"/>
    <property type="molecule type" value="Genomic_DNA"/>
</dbReference>
<proteinExistence type="predicted"/>
<dbReference type="AlphaFoldDB" id="A0A0F9N2B8"/>
<accession>A0A0F9N2B8</accession>